<organism evidence="3 4">
    <name type="scientific">Eleginops maclovinus</name>
    <name type="common">Patagonian blennie</name>
    <name type="synonym">Eleginus maclovinus</name>
    <dbReference type="NCBI Taxonomy" id="56733"/>
    <lineage>
        <taxon>Eukaryota</taxon>
        <taxon>Metazoa</taxon>
        <taxon>Chordata</taxon>
        <taxon>Craniata</taxon>
        <taxon>Vertebrata</taxon>
        <taxon>Euteleostomi</taxon>
        <taxon>Actinopterygii</taxon>
        <taxon>Neopterygii</taxon>
        <taxon>Teleostei</taxon>
        <taxon>Neoteleostei</taxon>
        <taxon>Acanthomorphata</taxon>
        <taxon>Eupercaria</taxon>
        <taxon>Perciformes</taxon>
        <taxon>Notothenioidei</taxon>
        <taxon>Eleginopidae</taxon>
        <taxon>Eleginops</taxon>
    </lineage>
</organism>
<evidence type="ECO:0000256" key="2">
    <source>
        <dbReference type="RuleBase" id="RU049442"/>
    </source>
</evidence>
<name>A0AAN8ACH9_ELEMC</name>
<dbReference type="InterPro" id="IPR008996">
    <property type="entry name" value="IL1/FGF"/>
</dbReference>
<keyword evidence="2" id="KW-0732">Signal</keyword>
<evidence type="ECO:0000313" key="3">
    <source>
        <dbReference type="EMBL" id="KAK5850754.1"/>
    </source>
</evidence>
<evidence type="ECO:0000256" key="1">
    <source>
        <dbReference type="ARBA" id="ARBA00007936"/>
    </source>
</evidence>
<dbReference type="SUPFAM" id="SSF50353">
    <property type="entry name" value="Cytokine"/>
    <property type="match status" value="1"/>
</dbReference>
<dbReference type="GO" id="GO:0008083">
    <property type="term" value="F:growth factor activity"/>
    <property type="evidence" value="ECO:0007669"/>
    <property type="project" value="InterPro"/>
</dbReference>
<dbReference type="PROSITE" id="PS00247">
    <property type="entry name" value="HBGF_FGF"/>
    <property type="match status" value="1"/>
</dbReference>
<evidence type="ECO:0000313" key="4">
    <source>
        <dbReference type="Proteomes" id="UP001346869"/>
    </source>
</evidence>
<keyword evidence="4" id="KW-1185">Reference proteome</keyword>
<gene>
    <name evidence="3" type="ORF">PBY51_001605</name>
</gene>
<sequence>MFCFQHKYFSCLSSFLLIVQLHFSLSFYLTDSNPILSFDNQVREVHLYTDNHRRGMYLQMTPDGRVSGSDAQTLHSVLELKSVKTGEVVIKGQSSSLFLCMDIGGHLRGQGLYSEDDCSFRELLLADGYTRLISSHHGFPVSLAPRHSPDRRTVFTRFLPLRNTLARESVPEQTPDNERNFNVDSEDLFGMGLNAMVSPQFSLDR</sequence>
<protein>
    <recommendedName>
        <fullName evidence="2">Fibroblast growth factor</fullName>
        <shortName evidence="2">FGF</shortName>
    </recommendedName>
</protein>
<comment type="caution">
    <text evidence="3">The sequence shown here is derived from an EMBL/GenBank/DDBJ whole genome shotgun (WGS) entry which is preliminary data.</text>
</comment>
<dbReference type="AlphaFoldDB" id="A0AAN8ACH9"/>
<proteinExistence type="inferred from homology"/>
<dbReference type="Proteomes" id="UP001346869">
    <property type="component" value="Unassembled WGS sequence"/>
</dbReference>
<accession>A0AAN8ACH9</accession>
<reference evidence="3 4" key="1">
    <citation type="journal article" date="2023" name="Genes (Basel)">
        <title>Chromosome-Level Genome Assembly and Circadian Gene Repertoire of the Patagonia Blennie Eleginops maclovinus-The Closest Ancestral Proxy of Antarctic Cryonotothenioids.</title>
        <authorList>
            <person name="Cheng C.C."/>
            <person name="Rivera-Colon A.G."/>
            <person name="Minhas B.F."/>
            <person name="Wilson L."/>
            <person name="Rayamajhi N."/>
            <person name="Vargas-Chacoff L."/>
            <person name="Catchen J.M."/>
        </authorList>
    </citation>
    <scope>NUCLEOTIDE SEQUENCE [LARGE SCALE GENOMIC DNA]</scope>
    <source>
        <strain evidence="3">JMC-PN-2008</strain>
    </source>
</reference>
<feature type="signal peptide" evidence="2">
    <location>
        <begin position="1"/>
        <end position="26"/>
    </location>
</feature>
<dbReference type="SMART" id="SM00442">
    <property type="entry name" value="FGF"/>
    <property type="match status" value="1"/>
</dbReference>
<dbReference type="InterPro" id="IPR002209">
    <property type="entry name" value="Fibroblast_GF_fam"/>
</dbReference>
<dbReference type="EMBL" id="JAUZQC010000022">
    <property type="protein sequence ID" value="KAK5850754.1"/>
    <property type="molecule type" value="Genomic_DNA"/>
</dbReference>
<comment type="similarity">
    <text evidence="1 2">Belongs to the heparin-binding growth factors family.</text>
</comment>
<dbReference type="Gene3D" id="2.80.10.50">
    <property type="match status" value="1"/>
</dbReference>
<dbReference type="Pfam" id="PF00167">
    <property type="entry name" value="FGF"/>
    <property type="match status" value="1"/>
</dbReference>
<feature type="chain" id="PRO_5042662090" description="Fibroblast growth factor" evidence="2">
    <location>
        <begin position="27"/>
        <end position="205"/>
    </location>
</feature>
<dbReference type="PANTHER" id="PTHR11486">
    <property type="entry name" value="FIBROBLAST GROWTH FACTOR"/>
    <property type="match status" value="1"/>
</dbReference>
<reference evidence="3 4" key="2">
    <citation type="journal article" date="2023" name="Mol. Biol. Evol.">
        <title>Genomics of Secondarily Temperate Adaptation in the Only Non-Antarctic Icefish.</title>
        <authorList>
            <person name="Rivera-Colon A.G."/>
            <person name="Rayamajhi N."/>
            <person name="Minhas B.F."/>
            <person name="Madrigal G."/>
            <person name="Bilyk K.T."/>
            <person name="Yoon V."/>
            <person name="Hune M."/>
            <person name="Gregory S."/>
            <person name="Cheng C.H.C."/>
            <person name="Catchen J.M."/>
        </authorList>
    </citation>
    <scope>NUCLEOTIDE SEQUENCE [LARGE SCALE GENOMIC DNA]</scope>
    <source>
        <strain evidence="3">JMC-PN-2008</strain>
    </source>
</reference>